<keyword evidence="2" id="KW-1185">Reference proteome</keyword>
<dbReference type="Proteomes" id="UP001153269">
    <property type="component" value="Unassembled WGS sequence"/>
</dbReference>
<organism evidence="1 2">
    <name type="scientific">Pleuronectes platessa</name>
    <name type="common">European plaice</name>
    <dbReference type="NCBI Taxonomy" id="8262"/>
    <lineage>
        <taxon>Eukaryota</taxon>
        <taxon>Metazoa</taxon>
        <taxon>Chordata</taxon>
        <taxon>Craniata</taxon>
        <taxon>Vertebrata</taxon>
        <taxon>Euteleostomi</taxon>
        <taxon>Actinopterygii</taxon>
        <taxon>Neopterygii</taxon>
        <taxon>Teleostei</taxon>
        <taxon>Neoteleostei</taxon>
        <taxon>Acanthomorphata</taxon>
        <taxon>Carangaria</taxon>
        <taxon>Pleuronectiformes</taxon>
        <taxon>Pleuronectoidei</taxon>
        <taxon>Pleuronectidae</taxon>
        <taxon>Pleuronectes</taxon>
    </lineage>
</organism>
<sequence length="196" mass="21345">MKLQRWFDVRCTTDTQPDVPVCLKHGRTDNPEQIKHTSRSVPVSQFCCRGRVVSAGERSLEHGDIRGERRLSVKPESERPCADRLISTASSKPAWISSFHLVPSLTCPGVAVVQPLSAPPQVQNIECFKGTLSSSDSSCRLGAGESNPGSLSLDVRFHLKASFSASSDNNDDSGSLNCTVLQPRYAGGLLRHGQWL</sequence>
<dbReference type="AlphaFoldDB" id="A0A9N7Y5X8"/>
<dbReference type="EMBL" id="CADEAL010000076">
    <property type="protein sequence ID" value="CAB1413883.1"/>
    <property type="molecule type" value="Genomic_DNA"/>
</dbReference>
<accession>A0A9N7Y5X8</accession>
<proteinExistence type="predicted"/>
<evidence type="ECO:0000313" key="1">
    <source>
        <dbReference type="EMBL" id="CAB1413883.1"/>
    </source>
</evidence>
<name>A0A9N7Y5X8_PLEPL</name>
<evidence type="ECO:0000313" key="2">
    <source>
        <dbReference type="Proteomes" id="UP001153269"/>
    </source>
</evidence>
<comment type="caution">
    <text evidence="1">The sequence shown here is derived from an EMBL/GenBank/DDBJ whole genome shotgun (WGS) entry which is preliminary data.</text>
</comment>
<gene>
    <name evidence="1" type="ORF">PLEPLA_LOCUS1586</name>
</gene>
<reference evidence="1" key="1">
    <citation type="submission" date="2020-03" db="EMBL/GenBank/DDBJ databases">
        <authorList>
            <person name="Weist P."/>
        </authorList>
    </citation>
    <scope>NUCLEOTIDE SEQUENCE</scope>
</reference>
<protein>
    <submittedName>
        <fullName evidence="1">Uncharacterized protein</fullName>
    </submittedName>
</protein>